<accession>A0AAD1XV05</accession>
<keyword evidence="3" id="KW-1185">Reference proteome</keyword>
<dbReference type="Proteomes" id="UP001295684">
    <property type="component" value="Unassembled WGS sequence"/>
</dbReference>
<name>A0AAD1XV05_EUPCR</name>
<sequence>MSKCQIADFHEGFKIKICADHSHQNKQENCTRLGNIGESEEALEVIGACMKSMLVEIETEGNFLDFEEQSFVATRIQKKIVQLIPQLESIKDKSLFQDIKIIEKGIVGIMKELHQSDCFKQFCMRNYMALMCNYLKIDYKKVSRLIKTPFDDDGIQAKLQRVEEEAETLKHDLKKLRERVITTIGLEPQANFQKAYELITNKKLIPSDPKELSFDCACPKDACFMESSDGNVLFNCKELNICRITDNIKLAKDFICSSFPQTVQNFHMNLNGGILDCEEVNDIIVYVGPHVSKEFCIYGMEMSHFQMKNILQTLCKNQRKVGLGIANLN</sequence>
<reference evidence="2" key="1">
    <citation type="submission" date="2023-07" db="EMBL/GenBank/DDBJ databases">
        <authorList>
            <consortium name="AG Swart"/>
            <person name="Singh M."/>
            <person name="Singh A."/>
            <person name="Seah K."/>
            <person name="Emmerich C."/>
        </authorList>
    </citation>
    <scope>NUCLEOTIDE SEQUENCE</scope>
    <source>
        <strain evidence="2">DP1</strain>
    </source>
</reference>
<feature type="coiled-coil region" evidence="1">
    <location>
        <begin position="152"/>
        <end position="179"/>
    </location>
</feature>
<dbReference type="EMBL" id="CAMPGE010021575">
    <property type="protein sequence ID" value="CAI2379721.1"/>
    <property type="molecule type" value="Genomic_DNA"/>
</dbReference>
<gene>
    <name evidence="2" type="ORF">ECRASSUSDP1_LOCUS21134</name>
</gene>
<evidence type="ECO:0000313" key="2">
    <source>
        <dbReference type="EMBL" id="CAI2379721.1"/>
    </source>
</evidence>
<evidence type="ECO:0000313" key="3">
    <source>
        <dbReference type="Proteomes" id="UP001295684"/>
    </source>
</evidence>
<dbReference type="AlphaFoldDB" id="A0AAD1XV05"/>
<evidence type="ECO:0000256" key="1">
    <source>
        <dbReference type="SAM" id="Coils"/>
    </source>
</evidence>
<organism evidence="2 3">
    <name type="scientific">Euplotes crassus</name>
    <dbReference type="NCBI Taxonomy" id="5936"/>
    <lineage>
        <taxon>Eukaryota</taxon>
        <taxon>Sar</taxon>
        <taxon>Alveolata</taxon>
        <taxon>Ciliophora</taxon>
        <taxon>Intramacronucleata</taxon>
        <taxon>Spirotrichea</taxon>
        <taxon>Hypotrichia</taxon>
        <taxon>Euplotida</taxon>
        <taxon>Euplotidae</taxon>
        <taxon>Moneuplotes</taxon>
    </lineage>
</organism>
<proteinExistence type="predicted"/>
<keyword evidence="1" id="KW-0175">Coiled coil</keyword>
<protein>
    <submittedName>
        <fullName evidence="2">Uncharacterized protein</fullName>
    </submittedName>
</protein>
<comment type="caution">
    <text evidence="2">The sequence shown here is derived from an EMBL/GenBank/DDBJ whole genome shotgun (WGS) entry which is preliminary data.</text>
</comment>